<proteinExistence type="predicted"/>
<dbReference type="EMBL" id="CM055729">
    <property type="protein sequence ID" value="KAJ8015504.1"/>
    <property type="molecule type" value="Genomic_DNA"/>
</dbReference>
<comment type="caution">
    <text evidence="1">The sequence shown here is derived from an EMBL/GenBank/DDBJ whole genome shotgun (WGS) entry which is preliminary data.</text>
</comment>
<reference evidence="1" key="1">
    <citation type="submission" date="2021-05" db="EMBL/GenBank/DDBJ databases">
        <authorList>
            <person name="Pan Q."/>
            <person name="Jouanno E."/>
            <person name="Zahm M."/>
            <person name="Klopp C."/>
            <person name="Cabau C."/>
            <person name="Louis A."/>
            <person name="Berthelot C."/>
            <person name="Parey E."/>
            <person name="Roest Crollius H."/>
            <person name="Montfort J."/>
            <person name="Robinson-Rechavi M."/>
            <person name="Bouchez O."/>
            <person name="Lampietro C."/>
            <person name="Lopez Roques C."/>
            <person name="Donnadieu C."/>
            <person name="Postlethwait J."/>
            <person name="Bobe J."/>
            <person name="Dillon D."/>
            <person name="Chandos A."/>
            <person name="von Hippel F."/>
            <person name="Guiguen Y."/>
        </authorList>
    </citation>
    <scope>NUCLEOTIDE SEQUENCE</scope>
    <source>
        <strain evidence="1">YG-Jan2019</strain>
    </source>
</reference>
<sequence length="107" mass="11842">MKSFEKAHQSTASPQLSDKRIMSKCRPPQTLVSLWRADATRGENAGDDFTQTNSHQIASLCRTPVGWFLSGRPVLNSAEASFSITGRSLSPPLFWTAGILWGLNKHR</sequence>
<accession>A0ACC2HHL8</accession>
<name>A0ACC2HHL8_DALPE</name>
<evidence type="ECO:0000313" key="1">
    <source>
        <dbReference type="EMBL" id="KAJ8015504.1"/>
    </source>
</evidence>
<keyword evidence="2" id="KW-1185">Reference proteome</keyword>
<dbReference type="Proteomes" id="UP001157502">
    <property type="component" value="Chromosome 2"/>
</dbReference>
<evidence type="ECO:0000313" key="2">
    <source>
        <dbReference type="Proteomes" id="UP001157502"/>
    </source>
</evidence>
<gene>
    <name evidence="1" type="ORF">DPEC_G00026820</name>
</gene>
<protein>
    <submittedName>
        <fullName evidence="1">Uncharacterized protein</fullName>
    </submittedName>
</protein>
<organism evidence="1 2">
    <name type="scientific">Dallia pectoralis</name>
    <name type="common">Alaska blackfish</name>
    <dbReference type="NCBI Taxonomy" id="75939"/>
    <lineage>
        <taxon>Eukaryota</taxon>
        <taxon>Metazoa</taxon>
        <taxon>Chordata</taxon>
        <taxon>Craniata</taxon>
        <taxon>Vertebrata</taxon>
        <taxon>Euteleostomi</taxon>
        <taxon>Actinopterygii</taxon>
        <taxon>Neopterygii</taxon>
        <taxon>Teleostei</taxon>
        <taxon>Protacanthopterygii</taxon>
        <taxon>Esociformes</taxon>
        <taxon>Umbridae</taxon>
        <taxon>Dallia</taxon>
    </lineage>
</organism>